<comment type="caution">
    <text evidence="2">The sequence shown here is derived from an EMBL/GenBank/DDBJ whole genome shotgun (WGS) entry which is preliminary data.</text>
</comment>
<organism evidence="2 3">
    <name type="scientific">Trichinella murrelli</name>
    <dbReference type="NCBI Taxonomy" id="144512"/>
    <lineage>
        <taxon>Eukaryota</taxon>
        <taxon>Metazoa</taxon>
        <taxon>Ecdysozoa</taxon>
        <taxon>Nematoda</taxon>
        <taxon>Enoplea</taxon>
        <taxon>Dorylaimia</taxon>
        <taxon>Trichinellida</taxon>
        <taxon>Trichinellidae</taxon>
        <taxon>Trichinella</taxon>
    </lineage>
</organism>
<dbReference type="EMBL" id="JYDJ01000111">
    <property type="protein sequence ID" value="KRX43786.1"/>
    <property type="molecule type" value="Genomic_DNA"/>
</dbReference>
<keyword evidence="3" id="KW-1185">Reference proteome</keyword>
<reference evidence="2 3" key="1">
    <citation type="submission" date="2015-01" db="EMBL/GenBank/DDBJ databases">
        <title>Evolution of Trichinella species and genotypes.</title>
        <authorList>
            <person name="Korhonen P.K."/>
            <person name="Edoardo P."/>
            <person name="Giuseppe L.R."/>
            <person name="Gasser R.B."/>
        </authorList>
    </citation>
    <scope>NUCLEOTIDE SEQUENCE [LARGE SCALE GENOMIC DNA]</scope>
    <source>
        <strain evidence="2">ISS417</strain>
    </source>
</reference>
<evidence type="ECO:0000256" key="1">
    <source>
        <dbReference type="SAM" id="MobiDB-lite"/>
    </source>
</evidence>
<sequence>MNEQRELKRQAGHMTVGASDWSPPREKRRLKRAKDEKANALRQTVPSTTTDVKSSTETQFAKSSCQQASA</sequence>
<evidence type="ECO:0000313" key="3">
    <source>
        <dbReference type="Proteomes" id="UP000055048"/>
    </source>
</evidence>
<feature type="compositionally biased region" description="Polar residues" evidence="1">
    <location>
        <begin position="41"/>
        <end position="70"/>
    </location>
</feature>
<evidence type="ECO:0000313" key="2">
    <source>
        <dbReference type="EMBL" id="KRX43786.1"/>
    </source>
</evidence>
<accession>A0A0V0TXN8</accession>
<dbReference type="Proteomes" id="UP000055048">
    <property type="component" value="Unassembled WGS sequence"/>
</dbReference>
<name>A0A0V0TXN8_9BILA</name>
<feature type="region of interest" description="Disordered" evidence="1">
    <location>
        <begin position="1"/>
        <end position="70"/>
    </location>
</feature>
<proteinExistence type="predicted"/>
<protein>
    <submittedName>
        <fullName evidence="2">Uncharacterized protein</fullName>
    </submittedName>
</protein>
<gene>
    <name evidence="2" type="ORF">T05_9152</name>
</gene>
<dbReference type="AlphaFoldDB" id="A0A0V0TXN8"/>